<dbReference type="PROSITE" id="PS51318">
    <property type="entry name" value="TAT"/>
    <property type="match status" value="1"/>
</dbReference>
<feature type="domain" description="Xylose isomerase-like TIM barrel" evidence="1">
    <location>
        <begin position="87"/>
        <end position="319"/>
    </location>
</feature>
<keyword evidence="2" id="KW-0413">Isomerase</keyword>
<evidence type="ECO:0000259" key="1">
    <source>
        <dbReference type="Pfam" id="PF01261"/>
    </source>
</evidence>
<dbReference type="SUPFAM" id="SSF51658">
    <property type="entry name" value="Xylose isomerase-like"/>
    <property type="match status" value="1"/>
</dbReference>
<dbReference type="AlphaFoldDB" id="A0A346Y3H2"/>
<reference evidence="2 3" key="1">
    <citation type="submission" date="2018-09" db="EMBL/GenBank/DDBJ databases">
        <title>Complete genome sequence of Euzebya sp. DY32-46 isolated from seawater of Pacific Ocean.</title>
        <authorList>
            <person name="Xu L."/>
            <person name="Wu Y.-H."/>
            <person name="Xu X.-W."/>
        </authorList>
    </citation>
    <scope>NUCLEOTIDE SEQUENCE [LARGE SCALE GENOMIC DNA]</scope>
    <source>
        <strain evidence="2 3">DY32-46</strain>
    </source>
</reference>
<name>A0A346Y3H2_9ACTN</name>
<organism evidence="2 3">
    <name type="scientific">Euzebya pacifica</name>
    <dbReference type="NCBI Taxonomy" id="1608957"/>
    <lineage>
        <taxon>Bacteria</taxon>
        <taxon>Bacillati</taxon>
        <taxon>Actinomycetota</taxon>
        <taxon>Nitriliruptoria</taxon>
        <taxon>Euzebyales</taxon>
    </lineage>
</organism>
<dbReference type="Proteomes" id="UP000264006">
    <property type="component" value="Chromosome"/>
</dbReference>
<sequence length="347" mass="37005">MDASRPIPTLSRRGMLGASTSAAAAVALGGGRAQANEVDPPECVEPDPDANLTDDVGTNLPPSRIGVQTYSVNDQISSLGLGPVLTALAEIGYRGVEFAGLGGATADEARTMLDDLGMHPVGQHAGMDNASLQTAVALGLPHTGISLITNIHGAHTEAWKQTAEEFNAFGAQCTAEGVKFYVHMHPEPYTPVLDSPGNLALDVLLAHTDPELVFFEMDLYWAYFTAMSAQGLLFDPVEFVLPAPERFPIFHVKDGRALANEQVAGQQVTPMNVTHAPYPMDGICDVGQGDVPFKDFFGKLAEVSDLAGHELVWERDTASNHPRGSLASARASYLMMRHDHMGAPSLY</sequence>
<gene>
    <name evidence="2" type="ORF">DVS28_a4354</name>
</gene>
<dbReference type="Gene3D" id="3.20.20.150">
    <property type="entry name" value="Divalent-metal-dependent TIM barrel enzymes"/>
    <property type="match status" value="1"/>
</dbReference>
<dbReference type="PANTHER" id="PTHR12110">
    <property type="entry name" value="HYDROXYPYRUVATE ISOMERASE"/>
    <property type="match status" value="1"/>
</dbReference>
<dbReference type="GO" id="GO:0016853">
    <property type="term" value="F:isomerase activity"/>
    <property type="evidence" value="ECO:0007669"/>
    <property type="project" value="UniProtKB-KW"/>
</dbReference>
<dbReference type="KEGG" id="euz:DVS28_a4354"/>
<accession>A0A346Y3H2</accession>
<dbReference type="InterPro" id="IPR006311">
    <property type="entry name" value="TAT_signal"/>
</dbReference>
<protein>
    <submittedName>
        <fullName evidence="2">Sugar phosphate isomerase/epimerase</fullName>
    </submittedName>
</protein>
<evidence type="ECO:0000313" key="3">
    <source>
        <dbReference type="Proteomes" id="UP000264006"/>
    </source>
</evidence>
<dbReference type="EMBL" id="CP031165">
    <property type="protein sequence ID" value="AXV09019.1"/>
    <property type="molecule type" value="Genomic_DNA"/>
</dbReference>
<dbReference type="InterPro" id="IPR036237">
    <property type="entry name" value="Xyl_isomerase-like_sf"/>
</dbReference>
<dbReference type="PANTHER" id="PTHR12110:SF41">
    <property type="entry name" value="INOSOSE DEHYDRATASE"/>
    <property type="match status" value="1"/>
</dbReference>
<dbReference type="RefSeq" id="WP_114593271.1">
    <property type="nucleotide sequence ID" value="NZ_CP031165.1"/>
</dbReference>
<keyword evidence="3" id="KW-1185">Reference proteome</keyword>
<evidence type="ECO:0000313" key="2">
    <source>
        <dbReference type="EMBL" id="AXV09019.1"/>
    </source>
</evidence>
<dbReference type="OrthoDB" id="9798407at2"/>
<dbReference type="InterPro" id="IPR050312">
    <property type="entry name" value="IolE/XylAMocC-like"/>
</dbReference>
<dbReference type="Pfam" id="PF01261">
    <property type="entry name" value="AP_endonuc_2"/>
    <property type="match status" value="1"/>
</dbReference>
<dbReference type="InterPro" id="IPR013022">
    <property type="entry name" value="Xyl_isomerase-like_TIM-brl"/>
</dbReference>
<proteinExistence type="predicted"/>